<dbReference type="Proteomes" id="UP000324800">
    <property type="component" value="Unassembled WGS sequence"/>
</dbReference>
<dbReference type="PANTHER" id="PTHR46282:SF1">
    <property type="entry name" value="LEUCINE-RICH REPEAT-CONTAINING PROTEIN 72-LIKE"/>
    <property type="match status" value="1"/>
</dbReference>
<dbReference type="InterPro" id="IPR043313">
    <property type="entry name" value="LRMDA"/>
</dbReference>
<dbReference type="EMBL" id="SNRW01012433">
    <property type="protein sequence ID" value="KAA6373834.1"/>
    <property type="molecule type" value="Genomic_DNA"/>
</dbReference>
<name>A0A5J4UU90_9EUKA</name>
<dbReference type="AlphaFoldDB" id="A0A5J4UU90"/>
<evidence type="ECO:0000256" key="1">
    <source>
        <dbReference type="SAM" id="MobiDB-lite"/>
    </source>
</evidence>
<dbReference type="Gene3D" id="3.80.10.10">
    <property type="entry name" value="Ribonuclease Inhibitor"/>
    <property type="match status" value="1"/>
</dbReference>
<protein>
    <submittedName>
        <fullName evidence="2">Uncharacterized protein</fullName>
    </submittedName>
</protein>
<feature type="region of interest" description="Disordered" evidence="1">
    <location>
        <begin position="162"/>
        <end position="206"/>
    </location>
</feature>
<evidence type="ECO:0000313" key="2">
    <source>
        <dbReference type="EMBL" id="KAA6373834.1"/>
    </source>
</evidence>
<sequence>MHDYLSIAHRDLEFINGAVVKEYASVVKHLDASYNRLSDRSLGPIGAFDQLESLVLDGNQLTSNVVLPKLQRLHSLSVSKNRIQTISIFIEKLRINMPNLRFLCMLQNEACPNYFFHKSIEEYQEYRYYVISRLPCLSILDTAPVSDEERFEARKLYGTQSAQNQNINPRQIQADSKAASFASSSSAVDQSWASRPGSKNTGDFDG</sequence>
<feature type="compositionally biased region" description="Polar residues" evidence="1">
    <location>
        <begin position="197"/>
        <end position="206"/>
    </location>
</feature>
<evidence type="ECO:0000313" key="3">
    <source>
        <dbReference type="Proteomes" id="UP000324800"/>
    </source>
</evidence>
<dbReference type="InterPro" id="IPR032675">
    <property type="entry name" value="LRR_dom_sf"/>
</dbReference>
<dbReference type="SUPFAM" id="SSF52058">
    <property type="entry name" value="L domain-like"/>
    <property type="match status" value="1"/>
</dbReference>
<feature type="compositionally biased region" description="Low complexity" evidence="1">
    <location>
        <begin position="174"/>
        <end position="194"/>
    </location>
</feature>
<comment type="caution">
    <text evidence="2">The sequence shown here is derived from an EMBL/GenBank/DDBJ whole genome shotgun (WGS) entry which is preliminary data.</text>
</comment>
<feature type="compositionally biased region" description="Polar residues" evidence="1">
    <location>
        <begin position="162"/>
        <end position="173"/>
    </location>
</feature>
<accession>A0A5J4UU90</accession>
<proteinExistence type="predicted"/>
<gene>
    <name evidence="2" type="ORF">EZS28_030640</name>
</gene>
<reference evidence="2 3" key="1">
    <citation type="submission" date="2019-03" db="EMBL/GenBank/DDBJ databases">
        <title>Single cell metagenomics reveals metabolic interactions within the superorganism composed of flagellate Streblomastix strix and complex community of Bacteroidetes bacteria on its surface.</title>
        <authorList>
            <person name="Treitli S.C."/>
            <person name="Kolisko M."/>
            <person name="Husnik F."/>
            <person name="Keeling P."/>
            <person name="Hampl V."/>
        </authorList>
    </citation>
    <scope>NUCLEOTIDE SEQUENCE [LARGE SCALE GENOMIC DNA]</scope>
    <source>
        <strain evidence="2">ST1C</strain>
    </source>
</reference>
<organism evidence="2 3">
    <name type="scientific">Streblomastix strix</name>
    <dbReference type="NCBI Taxonomy" id="222440"/>
    <lineage>
        <taxon>Eukaryota</taxon>
        <taxon>Metamonada</taxon>
        <taxon>Preaxostyla</taxon>
        <taxon>Oxymonadida</taxon>
        <taxon>Streblomastigidae</taxon>
        <taxon>Streblomastix</taxon>
    </lineage>
</organism>
<dbReference type="PANTHER" id="PTHR46282">
    <property type="entry name" value="LEUCINE-RICH MELANOCYTE DIFFERENTIATION-ASSOCIATED PROTEIN"/>
    <property type="match status" value="1"/>
</dbReference>
<dbReference type="OrthoDB" id="10251250at2759"/>